<gene>
    <name evidence="2" type="ORF">C4617_02675</name>
</gene>
<dbReference type="Proteomes" id="UP000240811">
    <property type="component" value="Unassembled WGS sequence"/>
</dbReference>
<dbReference type="InterPro" id="IPR005586">
    <property type="entry name" value="ABC_trans_aux"/>
</dbReference>
<organism evidence="2 3">
    <name type="scientific">Candidatus Liberibacter europaeus</name>
    <dbReference type="NCBI Taxonomy" id="744859"/>
    <lineage>
        <taxon>Bacteria</taxon>
        <taxon>Pseudomonadati</taxon>
        <taxon>Pseudomonadota</taxon>
        <taxon>Alphaproteobacteria</taxon>
        <taxon>Hyphomicrobiales</taxon>
        <taxon>Rhizobiaceae</taxon>
        <taxon>Liberibacter</taxon>
    </lineage>
</organism>
<name>A0A2T4VY79_9HYPH</name>
<protein>
    <submittedName>
        <fullName evidence="2">ABC transporter</fullName>
    </submittedName>
</protein>
<comment type="caution">
    <text evidence="2">The sequence shown here is derived from an EMBL/GenBank/DDBJ whole genome shotgun (WGS) entry which is preliminary data.</text>
</comment>
<dbReference type="EMBL" id="PSQJ01000002">
    <property type="protein sequence ID" value="PTL86732.1"/>
    <property type="molecule type" value="Genomic_DNA"/>
</dbReference>
<dbReference type="Pfam" id="PF03886">
    <property type="entry name" value="ABC_trans_aux"/>
    <property type="match status" value="1"/>
</dbReference>
<accession>A0A2T4VY79</accession>
<evidence type="ECO:0000259" key="1">
    <source>
        <dbReference type="Pfam" id="PF03886"/>
    </source>
</evidence>
<sequence length="205" mass="23586">MDKKSGDIYKKFIPCSMVALTCLSSCFGNIPKDTFDLSENRSSYITSRVKYNINLVIYEPTTLKILNSEDIIIRSSPIEMEYLFKSQWSDKLPRMIQSKLIANFENNGKILTIVKPNQGIFPDYQLYSTIKLFEINLHRNHAIIAMSFKLINTHTGAVVAQKIFNVEEPFEKDNKLCFVQSLDRAFNRISSEIIIWTLSSLPNSE</sequence>
<evidence type="ECO:0000313" key="3">
    <source>
        <dbReference type="Proteomes" id="UP000240811"/>
    </source>
</evidence>
<proteinExistence type="predicted"/>
<dbReference type="SUPFAM" id="SSF159594">
    <property type="entry name" value="XCC0632-like"/>
    <property type="match status" value="1"/>
</dbReference>
<feature type="domain" description="ABC-type transport auxiliary lipoprotein component" evidence="1">
    <location>
        <begin position="53"/>
        <end position="193"/>
    </location>
</feature>
<evidence type="ECO:0000313" key="2">
    <source>
        <dbReference type="EMBL" id="PTL86732.1"/>
    </source>
</evidence>
<dbReference type="Gene3D" id="3.40.50.10610">
    <property type="entry name" value="ABC-type transport auxiliary lipoprotein component"/>
    <property type="match status" value="1"/>
</dbReference>
<dbReference type="AlphaFoldDB" id="A0A2T4VY79"/>
<reference evidence="3" key="1">
    <citation type="submission" date="2018-02" db="EMBL/GenBank/DDBJ databases">
        <title>Genome sequence of Candidatus Liberibacter europaeus.</title>
        <authorList>
            <person name="Frampton R.A."/>
            <person name="Thompson S.M."/>
            <person name="David C."/>
            <person name="Addison S.M."/>
            <person name="Smith G.R."/>
        </authorList>
    </citation>
    <scope>NUCLEOTIDE SEQUENCE [LARGE SCALE GENOMIC DNA]</scope>
</reference>